<dbReference type="AlphaFoldDB" id="A0A942T1F5"/>
<dbReference type="EMBL" id="JAGYPE020000043">
    <property type="protein sequence ID" value="MCH6267842.1"/>
    <property type="molecule type" value="Genomic_DNA"/>
</dbReference>
<dbReference type="NCBIfam" id="TIGR01509">
    <property type="entry name" value="HAD-SF-IA-v3"/>
    <property type="match status" value="1"/>
</dbReference>
<proteinExistence type="inferred from homology"/>
<keyword evidence="1 3" id="KW-0378">Hydrolase</keyword>
<dbReference type="PRINTS" id="PR00413">
    <property type="entry name" value="HADHALOGNASE"/>
</dbReference>
<dbReference type="EC" id="3.6.1.1" evidence="3"/>
<dbReference type="InterPro" id="IPR036412">
    <property type="entry name" value="HAD-like_sf"/>
</dbReference>
<dbReference type="GO" id="GO:0005829">
    <property type="term" value="C:cytosol"/>
    <property type="evidence" value="ECO:0007669"/>
    <property type="project" value="TreeGrafter"/>
</dbReference>
<accession>A0A942T1F5</accession>
<comment type="similarity">
    <text evidence="3">Belongs to the HAD-like hydrolase superfamily. PpaX family.</text>
</comment>
<dbReference type="RefSeq" id="WP_213144206.1">
    <property type="nucleotide sequence ID" value="NZ_JAGYPE020000043.1"/>
</dbReference>
<evidence type="ECO:0000313" key="4">
    <source>
        <dbReference type="EMBL" id="MBS4184317.1"/>
    </source>
</evidence>
<keyword evidence="6" id="KW-1185">Reference proteome</keyword>
<dbReference type="InterPro" id="IPR023214">
    <property type="entry name" value="HAD_sf"/>
</dbReference>
<evidence type="ECO:0000313" key="6">
    <source>
        <dbReference type="Proteomes" id="UP000677265"/>
    </source>
</evidence>
<dbReference type="InterPro" id="IPR023733">
    <property type="entry name" value="Pyrophosphatase_Ppax"/>
</dbReference>
<dbReference type="SUPFAM" id="SSF56784">
    <property type="entry name" value="HAD-like"/>
    <property type="match status" value="1"/>
</dbReference>
<reference evidence="4" key="1">
    <citation type="submission" date="2021-05" db="EMBL/GenBank/DDBJ databases">
        <title>Novel Bacillus species.</title>
        <authorList>
            <person name="Liu G."/>
        </authorList>
    </citation>
    <scope>NUCLEOTIDE SEQUENCE</scope>
    <source>
        <strain evidence="4 6">FJAT-50051</strain>
    </source>
</reference>
<name>A0A942T1F5_9BACI</name>
<dbReference type="PANTHER" id="PTHR43434">
    <property type="entry name" value="PHOSPHOGLYCOLATE PHOSPHATASE"/>
    <property type="match status" value="1"/>
</dbReference>
<dbReference type="GO" id="GO:0006281">
    <property type="term" value="P:DNA repair"/>
    <property type="evidence" value="ECO:0007669"/>
    <property type="project" value="TreeGrafter"/>
</dbReference>
<comment type="catalytic activity">
    <reaction evidence="3">
        <text>diphosphate + H2O = 2 phosphate + H(+)</text>
        <dbReference type="Rhea" id="RHEA:24576"/>
        <dbReference type="ChEBI" id="CHEBI:15377"/>
        <dbReference type="ChEBI" id="CHEBI:15378"/>
        <dbReference type="ChEBI" id="CHEBI:33019"/>
        <dbReference type="ChEBI" id="CHEBI:43474"/>
        <dbReference type="EC" id="3.6.1.1"/>
    </reaction>
</comment>
<dbReference type="InterPro" id="IPR006549">
    <property type="entry name" value="HAD-SF_hydro_IIIA"/>
</dbReference>
<dbReference type="GO" id="GO:0000287">
    <property type="term" value="F:magnesium ion binding"/>
    <property type="evidence" value="ECO:0007669"/>
    <property type="project" value="UniProtKB-UniRule"/>
</dbReference>
<dbReference type="PANTHER" id="PTHR43434:SF26">
    <property type="entry name" value="PYROPHOSPHATASE PPAX"/>
    <property type="match status" value="1"/>
</dbReference>
<dbReference type="GO" id="GO:0004427">
    <property type="term" value="F:inorganic diphosphate phosphatase activity"/>
    <property type="evidence" value="ECO:0007669"/>
    <property type="project" value="UniProtKB-UniRule"/>
</dbReference>
<dbReference type="Gene3D" id="3.40.50.1000">
    <property type="entry name" value="HAD superfamily/HAD-like"/>
    <property type="match status" value="1"/>
</dbReference>
<evidence type="ECO:0000256" key="2">
    <source>
        <dbReference type="ARBA" id="ARBA00022842"/>
    </source>
</evidence>
<dbReference type="HAMAP" id="MF_01250">
    <property type="entry name" value="Pyrophosphat_PpaX"/>
    <property type="match status" value="1"/>
</dbReference>
<dbReference type="Gene3D" id="1.10.150.240">
    <property type="entry name" value="Putative phosphatase, domain 2"/>
    <property type="match status" value="1"/>
</dbReference>
<organism evidence="4">
    <name type="scientific">Neobacillus citreus</name>
    <dbReference type="NCBI Taxonomy" id="2833578"/>
    <lineage>
        <taxon>Bacteria</taxon>
        <taxon>Bacillati</taxon>
        <taxon>Bacillota</taxon>
        <taxon>Bacilli</taxon>
        <taxon>Bacillales</taxon>
        <taxon>Bacillaceae</taxon>
        <taxon>Neobacillus</taxon>
    </lineage>
</organism>
<dbReference type="NCBIfam" id="TIGR01549">
    <property type="entry name" value="HAD-SF-IA-v1"/>
    <property type="match status" value="1"/>
</dbReference>
<evidence type="ECO:0000313" key="5">
    <source>
        <dbReference type="EMBL" id="MCH6267842.1"/>
    </source>
</evidence>
<keyword evidence="2 3" id="KW-0460">Magnesium</keyword>
<comment type="caution">
    <text evidence="4">The sequence shown here is derived from an EMBL/GenBank/DDBJ whole genome shotgun (WGS) entry which is preliminary data.</text>
</comment>
<dbReference type="InterPro" id="IPR023198">
    <property type="entry name" value="PGP-like_dom2"/>
</dbReference>
<dbReference type="CDD" id="cd02616">
    <property type="entry name" value="HAD_PPase"/>
    <property type="match status" value="1"/>
</dbReference>
<dbReference type="SFLD" id="SFLDG01129">
    <property type="entry name" value="C1.5:_HAD__Beta-PGM__Phosphata"/>
    <property type="match status" value="1"/>
</dbReference>
<protein>
    <recommendedName>
        <fullName evidence="3">Pyrophosphatase PpaX</fullName>
        <ecNumber evidence="3">3.6.1.1</ecNumber>
    </recommendedName>
</protein>
<comment type="cofactor">
    <cofactor evidence="3">
        <name>Mg(2+)</name>
        <dbReference type="ChEBI" id="CHEBI:18420"/>
    </cofactor>
</comment>
<evidence type="ECO:0000256" key="1">
    <source>
        <dbReference type="ARBA" id="ARBA00022801"/>
    </source>
</evidence>
<dbReference type="GO" id="GO:0008967">
    <property type="term" value="F:phosphoglycolate phosphatase activity"/>
    <property type="evidence" value="ECO:0007669"/>
    <property type="project" value="TreeGrafter"/>
</dbReference>
<dbReference type="EMBL" id="JAGYPE010000004">
    <property type="protein sequence ID" value="MBS4184317.1"/>
    <property type="molecule type" value="Genomic_DNA"/>
</dbReference>
<evidence type="ECO:0000256" key="3">
    <source>
        <dbReference type="HAMAP-Rule" id="MF_01250"/>
    </source>
</evidence>
<dbReference type="Proteomes" id="UP000677265">
    <property type="component" value="Unassembled WGS sequence"/>
</dbReference>
<dbReference type="SFLD" id="SFLDS00003">
    <property type="entry name" value="Haloacid_Dehalogenase"/>
    <property type="match status" value="1"/>
</dbReference>
<dbReference type="SFLD" id="SFLDG01135">
    <property type="entry name" value="C1.5.6:_HAD__Beta-PGM__Phospha"/>
    <property type="match status" value="1"/>
</dbReference>
<dbReference type="FunFam" id="3.40.50.1000:FF:000022">
    <property type="entry name" value="Phosphoglycolate phosphatase"/>
    <property type="match status" value="1"/>
</dbReference>
<comment type="function">
    <text evidence="3">Hydrolyzes pyrophosphate formed during P-Ser-HPr dephosphorylation by HPrK/P. Might play a role in controlling the intracellular pyrophosphate pool.</text>
</comment>
<dbReference type="InterPro" id="IPR050155">
    <property type="entry name" value="HAD-like_hydrolase_sf"/>
</dbReference>
<gene>
    <name evidence="3 4" type="primary">ppaX</name>
    <name evidence="5" type="ORF">KHB02_020165</name>
    <name evidence="4" type="ORF">KHB02_23245</name>
</gene>
<dbReference type="Pfam" id="PF13419">
    <property type="entry name" value="HAD_2"/>
    <property type="match status" value="1"/>
</dbReference>
<feature type="active site" description="Nucleophile" evidence="3">
    <location>
        <position position="9"/>
    </location>
</feature>
<dbReference type="InterPro" id="IPR006439">
    <property type="entry name" value="HAD-SF_hydro_IA"/>
</dbReference>
<dbReference type="NCBIfam" id="NF009804">
    <property type="entry name" value="PRK13288.1"/>
    <property type="match status" value="1"/>
</dbReference>
<dbReference type="InterPro" id="IPR041492">
    <property type="entry name" value="HAD_2"/>
</dbReference>
<sequence>MKITTILFDLDGTLIDTNELIISSYLHTLEKFYPGKYQREHVLPFMGPTLSEAFSTVDPEQVDDMIAEYRAFNVANHDTFVKEFPGVFETIQALKEKGYKLAIVTTKRLDVAMMGLRLTKMESFFDTVIALDHVTKVKPDPEPILKALEQLGSSPSEAMMVGDNLHDILGGKNAGVLTAGVAWSAKGRNHIAEQNPDYILEEMPDLLKILDK</sequence>
<dbReference type="NCBIfam" id="TIGR01662">
    <property type="entry name" value="HAD-SF-IIIA"/>
    <property type="match status" value="1"/>
</dbReference>